<gene>
    <name evidence="1" type="ORF">FHR90_003466</name>
    <name evidence="2" type="ORF">FHR90_003470</name>
</gene>
<dbReference type="EMBL" id="JACHXV010000056">
    <property type="protein sequence ID" value="MBB3175608.1"/>
    <property type="molecule type" value="Genomic_DNA"/>
</dbReference>
<feature type="non-terminal residue" evidence="1">
    <location>
        <position position="27"/>
    </location>
</feature>
<evidence type="ECO:0000313" key="3">
    <source>
        <dbReference type="Proteomes" id="UP000557688"/>
    </source>
</evidence>
<dbReference type="AlphaFoldDB" id="A0A839V5B7"/>
<accession>A0A839V5B7</accession>
<name>A0A839V5B7_9PROT</name>
<organism evidence="1 3">
    <name type="scientific">Endobacter medicaginis</name>
    <dbReference type="NCBI Taxonomy" id="1181271"/>
    <lineage>
        <taxon>Bacteria</taxon>
        <taxon>Pseudomonadati</taxon>
        <taxon>Pseudomonadota</taxon>
        <taxon>Alphaproteobacteria</taxon>
        <taxon>Acetobacterales</taxon>
        <taxon>Acetobacteraceae</taxon>
        <taxon>Endobacter</taxon>
    </lineage>
</organism>
<reference evidence="1 3" key="1">
    <citation type="submission" date="2020-08" db="EMBL/GenBank/DDBJ databases">
        <title>Genomic Encyclopedia of Type Strains, Phase III (KMG-III): the genomes of soil and plant-associated and newly described type strains.</title>
        <authorList>
            <person name="Whitman W."/>
        </authorList>
    </citation>
    <scope>NUCLEOTIDE SEQUENCE [LARGE SCALE GENOMIC DNA]</scope>
    <source>
        <strain evidence="1 3">CECT 8088</strain>
    </source>
</reference>
<sequence>MTTDEIEVAIATQDITENACVATPTLQ</sequence>
<keyword evidence="3" id="KW-1185">Reference proteome</keyword>
<evidence type="ECO:0000313" key="2">
    <source>
        <dbReference type="EMBL" id="MBB3175608.1"/>
    </source>
</evidence>
<protein>
    <submittedName>
        <fullName evidence="1">Uncharacterized protein</fullName>
    </submittedName>
</protein>
<evidence type="ECO:0000313" key="1">
    <source>
        <dbReference type="EMBL" id="MBB3175604.1"/>
    </source>
</evidence>
<dbReference type="Proteomes" id="UP000557688">
    <property type="component" value="Unassembled WGS sequence"/>
</dbReference>
<comment type="caution">
    <text evidence="1">The sequence shown here is derived from an EMBL/GenBank/DDBJ whole genome shotgun (WGS) entry which is preliminary data.</text>
</comment>
<dbReference type="EMBL" id="JACHXV010000055">
    <property type="protein sequence ID" value="MBB3175604.1"/>
    <property type="molecule type" value="Genomic_DNA"/>
</dbReference>
<proteinExistence type="predicted"/>